<dbReference type="AlphaFoldDB" id="A0AAV1J556"/>
<feature type="transmembrane region" description="Helical" evidence="11">
    <location>
        <begin position="900"/>
        <end position="929"/>
    </location>
</feature>
<evidence type="ECO:0000256" key="10">
    <source>
        <dbReference type="PIRSR" id="PIRSR605428-52"/>
    </source>
</evidence>
<dbReference type="GO" id="GO:0005737">
    <property type="term" value="C:cytoplasm"/>
    <property type="evidence" value="ECO:0007669"/>
    <property type="project" value="TreeGrafter"/>
</dbReference>
<keyword evidence="13" id="KW-1185">Reference proteome</keyword>
<keyword evidence="7 10" id="KW-1015">Disulfide bond</keyword>
<evidence type="ECO:0000256" key="3">
    <source>
        <dbReference type="ARBA" id="ARBA00022475"/>
    </source>
</evidence>
<feature type="transmembrane region" description="Helical" evidence="11">
    <location>
        <begin position="379"/>
        <end position="398"/>
    </location>
</feature>
<accession>A0AAV1J556</accession>
<keyword evidence="5 11" id="KW-1133">Transmembrane helix</keyword>
<evidence type="ECO:0000256" key="7">
    <source>
        <dbReference type="ARBA" id="ARBA00023157"/>
    </source>
</evidence>
<keyword evidence="9" id="KW-0325">Glycoprotein</keyword>
<dbReference type="GO" id="GO:0005886">
    <property type="term" value="C:plasma membrane"/>
    <property type="evidence" value="ECO:0007669"/>
    <property type="project" value="UniProtKB-SubCell"/>
</dbReference>
<organism evidence="12 13">
    <name type="scientific">Leptosia nina</name>
    <dbReference type="NCBI Taxonomy" id="320188"/>
    <lineage>
        <taxon>Eukaryota</taxon>
        <taxon>Metazoa</taxon>
        <taxon>Ecdysozoa</taxon>
        <taxon>Arthropoda</taxon>
        <taxon>Hexapoda</taxon>
        <taxon>Insecta</taxon>
        <taxon>Pterygota</taxon>
        <taxon>Neoptera</taxon>
        <taxon>Endopterygota</taxon>
        <taxon>Lepidoptera</taxon>
        <taxon>Glossata</taxon>
        <taxon>Ditrysia</taxon>
        <taxon>Papilionoidea</taxon>
        <taxon>Pieridae</taxon>
        <taxon>Pierinae</taxon>
        <taxon>Leptosia</taxon>
    </lineage>
</organism>
<dbReference type="Proteomes" id="UP001497472">
    <property type="component" value="Unassembled WGS sequence"/>
</dbReference>
<keyword evidence="4 11" id="KW-0812">Transmembrane</keyword>
<dbReference type="EMBL" id="CAVLEF010000005">
    <property type="protein sequence ID" value="CAK1543747.1"/>
    <property type="molecule type" value="Genomic_DNA"/>
</dbReference>
<evidence type="ECO:0000256" key="5">
    <source>
        <dbReference type="ARBA" id="ARBA00022989"/>
    </source>
</evidence>
<name>A0AAV1J556_9NEOP</name>
<feature type="disulfide bond" evidence="10">
    <location>
        <begin position="748"/>
        <end position="802"/>
    </location>
</feature>
<dbReference type="Pfam" id="PF01130">
    <property type="entry name" value="CD36"/>
    <property type="match status" value="3"/>
</dbReference>
<evidence type="ECO:0000313" key="12">
    <source>
        <dbReference type="EMBL" id="CAK1543747.1"/>
    </source>
</evidence>
<reference evidence="12 13" key="1">
    <citation type="submission" date="2023-11" db="EMBL/GenBank/DDBJ databases">
        <authorList>
            <person name="Okamura Y."/>
        </authorList>
    </citation>
    <scope>NUCLEOTIDE SEQUENCE [LARGE SCALE GENOMIC DNA]</scope>
</reference>
<dbReference type="PANTHER" id="PTHR11923:SF104">
    <property type="entry name" value="FI07620P"/>
    <property type="match status" value="1"/>
</dbReference>
<evidence type="ECO:0000256" key="1">
    <source>
        <dbReference type="ARBA" id="ARBA00004651"/>
    </source>
</evidence>
<evidence type="ECO:0000256" key="8">
    <source>
        <dbReference type="ARBA" id="ARBA00023170"/>
    </source>
</evidence>
<evidence type="ECO:0000256" key="4">
    <source>
        <dbReference type="ARBA" id="ARBA00022692"/>
    </source>
</evidence>
<keyword evidence="6 11" id="KW-0472">Membrane</keyword>
<comment type="similarity">
    <text evidence="2">Belongs to the CD36 family.</text>
</comment>
<sequence>MTEENMPCAYYGVYLFNITNREAFLSGADAKLKVEEVGPFTYQEFRTNSNFELDEEKGVLRYSPKLTAKFLPEKSIGDPRHVQVQVINIGFLATASTLSAYPFITKLGFNLLAHKLRSTSIVSTSVQDFLWGQYDPIIELAHTLIPGKINFSTMGILDRIYSGDKDSVYELGISGKEKFLIKSFNGAKSLPHLGYQAETLSRCNSFEDAFEGLSYPTDLTKETRLRIFRKSFCRTLELQYQATRTVDYGIEAFVYSLKQDTFANKSETNYANSGLSNAHFLDSNPKIAERVDGLNPNKKEHGSEFIIDPKLGIPLSTKFTLQGNLVVDDVTFNPASKPFANMVVPVIYFKIKQPKHSDGINLGLWAVYVVGPYLRRSTVVILFLASFYLLIKAVRLYYASLITVNMDFLVTRVQLLKDGQSVDKNNINLTTGSERSCQCGYWDAAGDAHSIEVKMKPRKEECLEGERWQTGKRIIYTLVGLFLIIIVVISLAIDPITLLAIYKTRIAAGSLYHEVLQRPELAGAHVETYVFNITNADEFTSGIDSKLKVQEVGPFTYQEFRTNADYELDEAHGVMRYSPKIITRFIPEKSIADPKDVNLTVPNIAMLAVSSMVSKSSYITRVGFNMLSKQLHSKPILNIDAEKFLWGFEEPLIKFGHNLMPGVITFDKMGILDRLYDVGDFRFEVGSTTKDKFRIKTYNGDGGLANLGFKTNPSRCNTFEDTYEGIVYPPDLGGDDPPVLRLYRNVFCRIMDLEYQGTKTMDYGPEALHYAFGRDVFSNNSNNACLCKDDDCVNGVSDLSPCFFGLKFMLSNAHFLNADPVIYERIEGLEPSEELHGSEFLIDPKLGAVLATRFTLQLSVAVSDVSFNGATEPFSEMIVPAAYFKIVLPDLREKQKHDIWLLYVVLPYVLHSVEIILILVGLVLLLLAIKTYLPIYTHREKNGVVINENPQAEPLFDSQKINLKDLYLDNETNRK</sequence>
<evidence type="ECO:0000256" key="2">
    <source>
        <dbReference type="ARBA" id="ARBA00010532"/>
    </source>
</evidence>
<evidence type="ECO:0000256" key="6">
    <source>
        <dbReference type="ARBA" id="ARBA00023136"/>
    </source>
</evidence>
<dbReference type="GO" id="GO:0005044">
    <property type="term" value="F:scavenger receptor activity"/>
    <property type="evidence" value="ECO:0007669"/>
    <property type="project" value="TreeGrafter"/>
</dbReference>
<dbReference type="InterPro" id="IPR005428">
    <property type="entry name" value="CD36/SCARB1/SNMP1"/>
</dbReference>
<gene>
    <name evidence="12" type="ORF">LNINA_LOCUS3543</name>
</gene>
<evidence type="ECO:0000256" key="11">
    <source>
        <dbReference type="SAM" id="Phobius"/>
    </source>
</evidence>
<dbReference type="PRINTS" id="PR01610">
    <property type="entry name" value="CD36ANTIGEN"/>
</dbReference>
<keyword evidence="8" id="KW-0675">Receptor</keyword>
<dbReference type="InterPro" id="IPR002159">
    <property type="entry name" value="CD36_fam"/>
</dbReference>
<comment type="caution">
    <text evidence="12">The sequence shown here is derived from an EMBL/GenBank/DDBJ whole genome shotgun (WGS) entry which is preliminary data.</text>
</comment>
<feature type="disulfide bond" evidence="10">
    <location>
        <begin position="716"/>
        <end position="785"/>
    </location>
</feature>
<protein>
    <submittedName>
        <fullName evidence="12">Uncharacterized protein</fullName>
    </submittedName>
</protein>
<evidence type="ECO:0000313" key="13">
    <source>
        <dbReference type="Proteomes" id="UP001497472"/>
    </source>
</evidence>
<proteinExistence type="inferred from homology"/>
<dbReference type="PANTHER" id="PTHR11923">
    <property type="entry name" value="SCAVENGER RECEPTOR CLASS B TYPE-1 SR-B1"/>
    <property type="match status" value="1"/>
</dbReference>
<feature type="transmembrane region" description="Helical" evidence="11">
    <location>
        <begin position="474"/>
        <end position="493"/>
    </location>
</feature>
<keyword evidence="3" id="KW-1003">Cell membrane</keyword>
<feature type="disulfide bond" evidence="10">
    <location>
        <begin position="787"/>
        <end position="792"/>
    </location>
</feature>
<comment type="subcellular location">
    <subcellularLocation>
        <location evidence="1">Cell membrane</location>
        <topology evidence="1">Multi-pass membrane protein</topology>
    </subcellularLocation>
</comment>
<evidence type="ECO:0000256" key="9">
    <source>
        <dbReference type="ARBA" id="ARBA00023180"/>
    </source>
</evidence>